<dbReference type="PANTHER" id="PTHR31338">
    <property type="entry name" value="POLYKETIDE CYCLASE/DEHYDRASE AND LIPID TRANSPORT SUPERFAMILY PROTEIN"/>
    <property type="match status" value="1"/>
</dbReference>
<keyword evidence="4" id="KW-1185">Reference proteome</keyword>
<protein>
    <recommendedName>
        <fullName evidence="2">Bet v I/Major latex protein domain-containing protein</fullName>
    </recommendedName>
</protein>
<feature type="domain" description="Bet v I/Major latex protein" evidence="2">
    <location>
        <begin position="2"/>
        <end position="152"/>
    </location>
</feature>
<dbReference type="AlphaFoldDB" id="A0AAE1K4Q2"/>
<dbReference type="InterPro" id="IPR023393">
    <property type="entry name" value="START-like_dom_sf"/>
</dbReference>
<evidence type="ECO:0000313" key="4">
    <source>
        <dbReference type="Proteomes" id="UP001293593"/>
    </source>
</evidence>
<name>A0AAE1K4Q2_9FABA</name>
<dbReference type="InterPro" id="IPR000916">
    <property type="entry name" value="Bet_v_I/MLP"/>
</dbReference>
<dbReference type="CDD" id="cd07816">
    <property type="entry name" value="Bet_v1-like"/>
    <property type="match status" value="1"/>
</dbReference>
<organism evidence="3 4">
    <name type="scientific">Acacia crassicarpa</name>
    <name type="common">northern wattle</name>
    <dbReference type="NCBI Taxonomy" id="499986"/>
    <lineage>
        <taxon>Eukaryota</taxon>
        <taxon>Viridiplantae</taxon>
        <taxon>Streptophyta</taxon>
        <taxon>Embryophyta</taxon>
        <taxon>Tracheophyta</taxon>
        <taxon>Spermatophyta</taxon>
        <taxon>Magnoliopsida</taxon>
        <taxon>eudicotyledons</taxon>
        <taxon>Gunneridae</taxon>
        <taxon>Pentapetalae</taxon>
        <taxon>rosids</taxon>
        <taxon>fabids</taxon>
        <taxon>Fabales</taxon>
        <taxon>Fabaceae</taxon>
        <taxon>Caesalpinioideae</taxon>
        <taxon>mimosoid clade</taxon>
        <taxon>Acacieae</taxon>
        <taxon>Acacia</taxon>
    </lineage>
</organism>
<accession>A0AAE1K4Q2</accession>
<dbReference type="Gene3D" id="3.30.530.20">
    <property type="match status" value="1"/>
</dbReference>
<dbReference type="GO" id="GO:0006952">
    <property type="term" value="P:defense response"/>
    <property type="evidence" value="ECO:0007669"/>
    <property type="project" value="InterPro"/>
</dbReference>
<comment type="caution">
    <text evidence="3">The sequence shown here is derived from an EMBL/GenBank/DDBJ whole genome shotgun (WGS) entry which is preliminary data.</text>
</comment>
<dbReference type="SMART" id="SM01037">
    <property type="entry name" value="Bet_v_1"/>
    <property type="match status" value="1"/>
</dbReference>
<evidence type="ECO:0000313" key="3">
    <source>
        <dbReference type="EMBL" id="KAK4263975.1"/>
    </source>
</evidence>
<comment type="similarity">
    <text evidence="1">Belongs to the MLP family.</text>
</comment>
<reference evidence="3" key="1">
    <citation type="submission" date="2023-10" db="EMBL/GenBank/DDBJ databases">
        <title>Chromosome-level genome of the transformable northern wattle, Acacia crassicarpa.</title>
        <authorList>
            <person name="Massaro I."/>
            <person name="Sinha N.R."/>
            <person name="Poethig S."/>
            <person name="Leichty A.R."/>
        </authorList>
    </citation>
    <scope>NUCLEOTIDE SEQUENCE</scope>
    <source>
        <strain evidence="3">Acra3RX</strain>
        <tissue evidence="3">Leaf</tissue>
    </source>
</reference>
<dbReference type="InterPro" id="IPR052006">
    <property type="entry name" value="MLP-like"/>
</dbReference>
<evidence type="ECO:0000256" key="1">
    <source>
        <dbReference type="ARBA" id="ARBA00038242"/>
    </source>
</evidence>
<dbReference type="Proteomes" id="UP001293593">
    <property type="component" value="Unassembled WGS sequence"/>
</dbReference>
<dbReference type="EMBL" id="JAWXYG010000009">
    <property type="protein sequence ID" value="KAK4263975.1"/>
    <property type="molecule type" value="Genomic_DNA"/>
</dbReference>
<dbReference type="PANTHER" id="PTHR31338:SF16">
    <property type="entry name" value="POLYKETIDE CYCLASE_DEHYDRASE AND LIPID TRANSPORT SUPERFAMILY PROTEIN"/>
    <property type="match status" value="1"/>
</dbReference>
<evidence type="ECO:0000259" key="2">
    <source>
        <dbReference type="SMART" id="SM01037"/>
    </source>
</evidence>
<sequence length="155" mass="17268">MALTGNLEVEIEIQSPAIEFFNFFTKQLHNLSNATGSVHFGEIHDGPDWHSIGSVKHWSYTVDGKVVTCKEKIEAIDEENKSLNVDFSGGDIKDKYKSFKFIIKATDKEGGGAIAKWSFTFEKIHAGIPDPKGHLDFVTILTKDVDAFLLRSHGK</sequence>
<proteinExistence type="inferred from homology"/>
<dbReference type="SUPFAM" id="SSF55961">
    <property type="entry name" value="Bet v1-like"/>
    <property type="match status" value="1"/>
</dbReference>
<gene>
    <name evidence="3" type="ORF">QN277_029319</name>
</gene>
<dbReference type="Pfam" id="PF00407">
    <property type="entry name" value="Bet_v_1"/>
    <property type="match status" value="1"/>
</dbReference>